<keyword evidence="6" id="KW-1003">Cell membrane</keyword>
<dbReference type="InterPro" id="IPR045214">
    <property type="entry name" value="Surf1/Surf4"/>
</dbReference>
<dbReference type="PANTHER" id="PTHR23427:SF2">
    <property type="entry name" value="SURFEIT LOCUS PROTEIN 1"/>
    <property type="match status" value="1"/>
</dbReference>
<dbReference type="RefSeq" id="WP_123697899.1">
    <property type="nucleotide sequence ID" value="NZ_RKHJ01000001.1"/>
</dbReference>
<dbReference type="Proteomes" id="UP000275456">
    <property type="component" value="Unassembled WGS sequence"/>
</dbReference>
<dbReference type="OrthoDB" id="9807214at2"/>
<dbReference type="EMBL" id="RKHJ01000001">
    <property type="protein sequence ID" value="ROR66980.1"/>
    <property type="molecule type" value="Genomic_DNA"/>
</dbReference>
<evidence type="ECO:0000256" key="4">
    <source>
        <dbReference type="ARBA" id="ARBA00022989"/>
    </source>
</evidence>
<evidence type="ECO:0000313" key="7">
    <source>
        <dbReference type="EMBL" id="ROR66980.1"/>
    </source>
</evidence>
<dbReference type="PANTHER" id="PTHR23427">
    <property type="entry name" value="SURFEIT LOCUS PROTEIN"/>
    <property type="match status" value="1"/>
</dbReference>
<keyword evidence="8" id="KW-1185">Reference proteome</keyword>
<evidence type="ECO:0000256" key="5">
    <source>
        <dbReference type="ARBA" id="ARBA00023136"/>
    </source>
</evidence>
<protein>
    <recommendedName>
        <fullName evidence="6">SURF1-like protein</fullName>
    </recommendedName>
</protein>
<dbReference type="AlphaFoldDB" id="A0A3N2AVI0"/>
<evidence type="ECO:0000256" key="3">
    <source>
        <dbReference type="ARBA" id="ARBA00022692"/>
    </source>
</evidence>
<feature type="transmembrane region" description="Helical" evidence="6">
    <location>
        <begin position="12"/>
        <end position="32"/>
    </location>
</feature>
<accession>A0A3N2AVI0</accession>
<comment type="similarity">
    <text evidence="2 6">Belongs to the SURF1 family.</text>
</comment>
<dbReference type="PROSITE" id="PS50895">
    <property type="entry name" value="SURF1"/>
    <property type="match status" value="1"/>
</dbReference>
<evidence type="ECO:0000313" key="8">
    <source>
        <dbReference type="Proteomes" id="UP000275456"/>
    </source>
</evidence>
<name>A0A3N2AVI0_9MICO</name>
<sequence>MLRLLREPRWLGYLAMAVVFAIVCCALGVWQWQRREQALAAIDRLESNYDRAPAAVADVLPALDAFDIDQQWTPVVVEGEYLVEEQLLLRGRWRDGEVGFDVITPFRTTDGTVFVVDRGWIDQAEGAEQPVSAPSTPAGRTTVVARLRPNEGTIAGRGAPVGQIASVDLPSLAAQLGDPVYTGAYGLLVSEGDGVPTDVAVATRPVLDEGPHLSYSLQWYVFALGGFAALWWALRDARRAEATPVDAPVRRRRSDADIEDDILDRR</sequence>
<keyword evidence="5 6" id="KW-0472">Membrane</keyword>
<dbReference type="InterPro" id="IPR002994">
    <property type="entry name" value="Surf1/Shy1"/>
</dbReference>
<comment type="caution">
    <text evidence="6">Lacks conserved residue(s) required for the propagation of feature annotation.</text>
</comment>
<dbReference type="Pfam" id="PF02104">
    <property type="entry name" value="SURF1"/>
    <property type="match status" value="1"/>
</dbReference>
<comment type="subcellular location">
    <subcellularLocation>
        <location evidence="6">Cell membrane</location>
        <topology evidence="6">Multi-pass membrane protein</topology>
    </subcellularLocation>
    <subcellularLocation>
        <location evidence="1">Membrane</location>
    </subcellularLocation>
</comment>
<keyword evidence="4 6" id="KW-1133">Transmembrane helix</keyword>
<organism evidence="7 8">
    <name type="scientific">Agrococcus jenensis</name>
    <dbReference type="NCBI Taxonomy" id="46353"/>
    <lineage>
        <taxon>Bacteria</taxon>
        <taxon>Bacillati</taxon>
        <taxon>Actinomycetota</taxon>
        <taxon>Actinomycetes</taxon>
        <taxon>Micrococcales</taxon>
        <taxon>Microbacteriaceae</taxon>
        <taxon>Agrococcus</taxon>
    </lineage>
</organism>
<evidence type="ECO:0000256" key="6">
    <source>
        <dbReference type="RuleBase" id="RU363076"/>
    </source>
</evidence>
<evidence type="ECO:0000256" key="1">
    <source>
        <dbReference type="ARBA" id="ARBA00004370"/>
    </source>
</evidence>
<evidence type="ECO:0000256" key="2">
    <source>
        <dbReference type="ARBA" id="ARBA00007165"/>
    </source>
</evidence>
<proteinExistence type="inferred from homology"/>
<comment type="caution">
    <text evidence="7">The sequence shown here is derived from an EMBL/GenBank/DDBJ whole genome shotgun (WGS) entry which is preliminary data.</text>
</comment>
<reference evidence="7 8" key="1">
    <citation type="submission" date="2018-11" db="EMBL/GenBank/DDBJ databases">
        <title>Sequencing the genomes of 1000 actinobacteria strains.</title>
        <authorList>
            <person name="Klenk H.-P."/>
        </authorList>
    </citation>
    <scope>NUCLEOTIDE SEQUENCE [LARGE SCALE GENOMIC DNA]</scope>
    <source>
        <strain evidence="7 8">DSM 9580</strain>
    </source>
</reference>
<gene>
    <name evidence="7" type="ORF">EDD26_2377</name>
</gene>
<keyword evidence="3 6" id="KW-0812">Transmembrane</keyword>
<dbReference type="GO" id="GO:0005886">
    <property type="term" value="C:plasma membrane"/>
    <property type="evidence" value="ECO:0007669"/>
    <property type="project" value="UniProtKB-SubCell"/>
</dbReference>
<dbReference type="CDD" id="cd06662">
    <property type="entry name" value="SURF1"/>
    <property type="match status" value="1"/>
</dbReference>